<evidence type="ECO:0000313" key="2">
    <source>
        <dbReference type="Proteomes" id="UP001482620"/>
    </source>
</evidence>
<evidence type="ECO:0000313" key="1">
    <source>
        <dbReference type="EMBL" id="MEQ2242324.1"/>
    </source>
</evidence>
<gene>
    <name evidence="1" type="ORF">ILYODFUR_034735</name>
</gene>
<organism evidence="1 2">
    <name type="scientific">Ilyodon furcidens</name>
    <name type="common">goldbreast splitfin</name>
    <dbReference type="NCBI Taxonomy" id="33524"/>
    <lineage>
        <taxon>Eukaryota</taxon>
        <taxon>Metazoa</taxon>
        <taxon>Chordata</taxon>
        <taxon>Craniata</taxon>
        <taxon>Vertebrata</taxon>
        <taxon>Euteleostomi</taxon>
        <taxon>Actinopterygii</taxon>
        <taxon>Neopterygii</taxon>
        <taxon>Teleostei</taxon>
        <taxon>Neoteleostei</taxon>
        <taxon>Acanthomorphata</taxon>
        <taxon>Ovalentaria</taxon>
        <taxon>Atherinomorphae</taxon>
        <taxon>Cyprinodontiformes</taxon>
        <taxon>Goodeidae</taxon>
        <taxon>Ilyodon</taxon>
    </lineage>
</organism>
<protein>
    <submittedName>
        <fullName evidence="1">Uncharacterized protein</fullName>
    </submittedName>
</protein>
<comment type="caution">
    <text evidence="1">The sequence shown here is derived from an EMBL/GenBank/DDBJ whole genome shotgun (WGS) entry which is preliminary data.</text>
</comment>
<dbReference type="EMBL" id="JAHRIQ010064286">
    <property type="protein sequence ID" value="MEQ2242324.1"/>
    <property type="molecule type" value="Genomic_DNA"/>
</dbReference>
<keyword evidence="2" id="KW-1185">Reference proteome</keyword>
<accession>A0ABV0UC48</accession>
<dbReference type="Proteomes" id="UP001482620">
    <property type="component" value="Unassembled WGS sequence"/>
</dbReference>
<proteinExistence type="predicted"/>
<name>A0ABV0UC48_9TELE</name>
<sequence length="100" mass="11166">MWKMFPGSGLEPGLPYRGLKPLYMDHAHKPCATSVPTSLKGLLFMICHHPSCLCTFFSQISSFQLTFHENAWIQPSKQPASLAVTFCDLPSLWQVPVTVS</sequence>
<reference evidence="1 2" key="1">
    <citation type="submission" date="2021-06" db="EMBL/GenBank/DDBJ databases">
        <authorList>
            <person name="Palmer J.M."/>
        </authorList>
    </citation>
    <scope>NUCLEOTIDE SEQUENCE [LARGE SCALE GENOMIC DNA]</scope>
    <source>
        <strain evidence="2">if_2019</strain>
        <tissue evidence="1">Muscle</tissue>
    </source>
</reference>